<reference evidence="1 2" key="2">
    <citation type="submission" date="2013-09" db="EMBL/GenBank/DDBJ databases">
        <title>Whole genome comparison of six Crocosphaera watsonii strains with differing phenotypes.</title>
        <authorList>
            <person name="Bench S.R."/>
            <person name="Heller P."/>
            <person name="Frank I."/>
            <person name="Arciniega M."/>
            <person name="Shilova I.N."/>
            <person name="Zehr J.P."/>
        </authorList>
    </citation>
    <scope>NUCLEOTIDE SEQUENCE [LARGE SCALE GENOMIC DNA]</scope>
    <source>
        <strain evidence="1 2">WH 0005</strain>
    </source>
</reference>
<sequence>MNNQISDIDQQILILLEKGKKIQEIEIGGLSTKTIYGRIRNLRLEFGVKTNKELLTAYEKITETSKSA</sequence>
<organism evidence="1 2">
    <name type="scientific">Crocosphaera watsonii WH 0005</name>
    <dbReference type="NCBI Taxonomy" id="423472"/>
    <lineage>
        <taxon>Bacteria</taxon>
        <taxon>Bacillati</taxon>
        <taxon>Cyanobacteriota</taxon>
        <taxon>Cyanophyceae</taxon>
        <taxon>Oscillatoriophycideae</taxon>
        <taxon>Chroococcales</taxon>
        <taxon>Aphanothecaceae</taxon>
        <taxon>Crocosphaera</taxon>
    </lineage>
</organism>
<evidence type="ECO:0000313" key="1">
    <source>
        <dbReference type="EMBL" id="CCQ57980.1"/>
    </source>
</evidence>
<evidence type="ECO:0008006" key="3">
    <source>
        <dbReference type="Google" id="ProtNLM"/>
    </source>
</evidence>
<comment type="caution">
    <text evidence="1">The sequence shown here is derived from an EMBL/GenBank/DDBJ whole genome shotgun (WGS) entry which is preliminary data.</text>
</comment>
<dbReference type="EMBL" id="CAQL01000937">
    <property type="protein sequence ID" value="CCQ57980.1"/>
    <property type="molecule type" value="Genomic_DNA"/>
</dbReference>
<dbReference type="AlphaFoldDB" id="T2J0Q7"/>
<protein>
    <recommendedName>
        <fullName evidence="3">HTH luxR-type domain-containing protein</fullName>
    </recommendedName>
</protein>
<evidence type="ECO:0000313" key="2">
    <source>
        <dbReference type="Proteomes" id="UP000017981"/>
    </source>
</evidence>
<proteinExistence type="predicted"/>
<name>T2J0Q7_CROWT</name>
<accession>T2J0Q7</accession>
<dbReference type="Proteomes" id="UP000017981">
    <property type="component" value="Unassembled WGS sequence"/>
</dbReference>
<reference evidence="1 2" key="1">
    <citation type="submission" date="2013-01" db="EMBL/GenBank/DDBJ databases">
        <authorList>
            <person name="Bench S."/>
        </authorList>
    </citation>
    <scope>NUCLEOTIDE SEQUENCE [LARGE SCALE GENOMIC DNA]</scope>
    <source>
        <strain evidence="1 2">WH 0005</strain>
    </source>
</reference>
<dbReference type="RefSeq" id="WP_021833711.1">
    <property type="nucleotide sequence ID" value="NZ_CAQL01000937.1"/>
</dbReference>
<gene>
    <name evidence="1" type="ORF">CWATWH0005_5587</name>
</gene>